<sequence>MRDAKSRNGRKQEKNHLSFCFTRFGTSEPKVRRGRESADFPTDSPFRAVRRYLSRVVWDIQDKSTRGTRIGRFADRQSISGGSEIFVPGSLGHPSQNYVRDVWDAK</sequence>
<evidence type="ECO:0000313" key="1">
    <source>
        <dbReference type="EMBL" id="KAH9299921.1"/>
    </source>
</evidence>
<dbReference type="AlphaFoldDB" id="A0AA38FFY4"/>
<feature type="non-terminal residue" evidence="1">
    <location>
        <position position="106"/>
    </location>
</feature>
<protein>
    <submittedName>
        <fullName evidence="1">Uncharacterized protein</fullName>
    </submittedName>
</protein>
<proteinExistence type="predicted"/>
<name>A0AA38FFY4_TAXCH</name>
<dbReference type="EMBL" id="JAHRHJ020000010">
    <property type="protein sequence ID" value="KAH9299921.1"/>
    <property type="molecule type" value="Genomic_DNA"/>
</dbReference>
<gene>
    <name evidence="1" type="ORF">KI387_044617</name>
</gene>
<organism evidence="1 2">
    <name type="scientific">Taxus chinensis</name>
    <name type="common">Chinese yew</name>
    <name type="synonym">Taxus wallichiana var. chinensis</name>
    <dbReference type="NCBI Taxonomy" id="29808"/>
    <lineage>
        <taxon>Eukaryota</taxon>
        <taxon>Viridiplantae</taxon>
        <taxon>Streptophyta</taxon>
        <taxon>Embryophyta</taxon>
        <taxon>Tracheophyta</taxon>
        <taxon>Spermatophyta</taxon>
        <taxon>Pinopsida</taxon>
        <taxon>Pinidae</taxon>
        <taxon>Conifers II</taxon>
        <taxon>Cupressales</taxon>
        <taxon>Taxaceae</taxon>
        <taxon>Taxus</taxon>
    </lineage>
</organism>
<reference evidence="1 2" key="1">
    <citation type="journal article" date="2021" name="Nat. Plants">
        <title>The Taxus genome provides insights into paclitaxel biosynthesis.</title>
        <authorList>
            <person name="Xiong X."/>
            <person name="Gou J."/>
            <person name="Liao Q."/>
            <person name="Li Y."/>
            <person name="Zhou Q."/>
            <person name="Bi G."/>
            <person name="Li C."/>
            <person name="Du R."/>
            <person name="Wang X."/>
            <person name="Sun T."/>
            <person name="Guo L."/>
            <person name="Liang H."/>
            <person name="Lu P."/>
            <person name="Wu Y."/>
            <person name="Zhang Z."/>
            <person name="Ro D.K."/>
            <person name="Shang Y."/>
            <person name="Huang S."/>
            <person name="Yan J."/>
        </authorList>
    </citation>
    <scope>NUCLEOTIDE SEQUENCE [LARGE SCALE GENOMIC DNA]</scope>
    <source>
        <strain evidence="1">Ta-2019</strain>
    </source>
</reference>
<dbReference type="Proteomes" id="UP000824469">
    <property type="component" value="Unassembled WGS sequence"/>
</dbReference>
<evidence type="ECO:0000313" key="2">
    <source>
        <dbReference type="Proteomes" id="UP000824469"/>
    </source>
</evidence>
<comment type="caution">
    <text evidence="1">The sequence shown here is derived from an EMBL/GenBank/DDBJ whole genome shotgun (WGS) entry which is preliminary data.</text>
</comment>
<accession>A0AA38FFY4</accession>
<keyword evidence="2" id="KW-1185">Reference proteome</keyword>